<reference evidence="10 11" key="1">
    <citation type="submission" date="2019-03" db="EMBL/GenBank/DDBJ databases">
        <title>Single cell metagenomics reveals metabolic interactions within the superorganism composed of flagellate Streblomastix strix and complex community of Bacteroidetes bacteria on its surface.</title>
        <authorList>
            <person name="Treitli S.C."/>
            <person name="Kolisko M."/>
            <person name="Husnik F."/>
            <person name="Keeling P."/>
            <person name="Hampl V."/>
        </authorList>
    </citation>
    <scope>NUCLEOTIDE SEQUENCE [LARGE SCALE GENOMIC DNA]</scope>
    <source>
        <strain evidence="10">ST1C</strain>
    </source>
</reference>
<evidence type="ECO:0000256" key="6">
    <source>
        <dbReference type="ARBA" id="ARBA00023136"/>
    </source>
</evidence>
<dbReference type="SMART" id="SM01190">
    <property type="entry name" value="EMP24_GP25L"/>
    <property type="match status" value="1"/>
</dbReference>
<feature type="transmembrane region" description="Helical" evidence="8">
    <location>
        <begin position="12"/>
        <end position="32"/>
    </location>
</feature>
<evidence type="ECO:0000313" key="10">
    <source>
        <dbReference type="EMBL" id="KAA6403455.1"/>
    </source>
</evidence>
<dbReference type="AlphaFoldDB" id="A0A5J4XAA8"/>
<evidence type="ECO:0000256" key="5">
    <source>
        <dbReference type="ARBA" id="ARBA00022989"/>
    </source>
</evidence>
<feature type="domain" description="GOLD" evidence="9">
    <location>
        <begin position="41"/>
        <end position="130"/>
    </location>
</feature>
<dbReference type="PROSITE" id="PS50866">
    <property type="entry name" value="GOLD"/>
    <property type="match status" value="1"/>
</dbReference>
<dbReference type="InterPro" id="IPR015720">
    <property type="entry name" value="Emp24-like"/>
</dbReference>
<proteinExistence type="inferred from homology"/>
<evidence type="ECO:0000256" key="2">
    <source>
        <dbReference type="ARBA" id="ARBA00007104"/>
    </source>
</evidence>
<dbReference type="Pfam" id="PF01105">
    <property type="entry name" value="EMP24_GP25L"/>
    <property type="match status" value="1"/>
</dbReference>
<name>A0A5J4XAA8_9EUKA</name>
<organism evidence="10 11">
    <name type="scientific">Streblomastix strix</name>
    <dbReference type="NCBI Taxonomy" id="222440"/>
    <lineage>
        <taxon>Eukaryota</taxon>
        <taxon>Metamonada</taxon>
        <taxon>Preaxostyla</taxon>
        <taxon>Oxymonadida</taxon>
        <taxon>Streblomastigidae</taxon>
        <taxon>Streblomastix</taxon>
    </lineage>
</organism>
<protein>
    <recommendedName>
        <fullName evidence="9">GOLD domain-containing protein</fullName>
    </recommendedName>
</protein>
<feature type="transmembrane region" description="Helical" evidence="8">
    <location>
        <begin position="187"/>
        <end position="210"/>
    </location>
</feature>
<evidence type="ECO:0000256" key="7">
    <source>
        <dbReference type="RuleBase" id="RU003827"/>
    </source>
</evidence>
<keyword evidence="4" id="KW-0732">Signal</keyword>
<dbReference type="EMBL" id="SNRW01000099">
    <property type="protein sequence ID" value="KAA6403455.1"/>
    <property type="molecule type" value="Genomic_DNA"/>
</dbReference>
<evidence type="ECO:0000256" key="3">
    <source>
        <dbReference type="ARBA" id="ARBA00022692"/>
    </source>
</evidence>
<keyword evidence="6 8" id="KW-0472">Membrane</keyword>
<keyword evidence="3 7" id="KW-0812">Transmembrane</keyword>
<dbReference type="PANTHER" id="PTHR22811">
    <property type="entry name" value="TRANSMEMBRANE EMP24 DOMAIN-CONTAINING PROTEIN"/>
    <property type="match status" value="1"/>
</dbReference>
<comment type="subcellular location">
    <subcellularLocation>
        <location evidence="1 7">Membrane</location>
        <topology evidence="1 7">Single-pass type I membrane protein</topology>
    </subcellularLocation>
</comment>
<evidence type="ECO:0000256" key="1">
    <source>
        <dbReference type="ARBA" id="ARBA00004479"/>
    </source>
</evidence>
<evidence type="ECO:0000313" key="11">
    <source>
        <dbReference type="Proteomes" id="UP000324800"/>
    </source>
</evidence>
<comment type="caution">
    <text evidence="10">The sequence shown here is derived from an EMBL/GenBank/DDBJ whole genome shotgun (WGS) entry which is preliminary data.</text>
</comment>
<gene>
    <name evidence="10" type="ORF">EZS28_001025</name>
</gene>
<sequence length="220" mass="24474">MKLATAHDAGCLARQTMVVLALLLAISYLQGIKFELRGKNFRCISEDLDPYMFVQGNVSIAPVGRSVKLDIKRPDGKLLSTKPKVEKEEFNFTTDAGGDYKICFQPISIKQTVNGTDQDLPTIVEFKLKVGAAGVDFIKDENKTEKEHIANNIHSMNKVSKQILQDITAIRSRESAINKKIENNGSFLRFVSIVSIVLIVAVAIAEILYLNKFFILQKVA</sequence>
<comment type="similarity">
    <text evidence="2 7">Belongs to the EMP24/GP25L family.</text>
</comment>
<evidence type="ECO:0000256" key="4">
    <source>
        <dbReference type="ARBA" id="ARBA00022729"/>
    </source>
</evidence>
<evidence type="ECO:0000259" key="9">
    <source>
        <dbReference type="PROSITE" id="PS50866"/>
    </source>
</evidence>
<evidence type="ECO:0000256" key="8">
    <source>
        <dbReference type="SAM" id="Phobius"/>
    </source>
</evidence>
<keyword evidence="5 8" id="KW-1133">Transmembrane helix</keyword>
<accession>A0A5J4XAA8</accession>
<dbReference type="GO" id="GO:0016020">
    <property type="term" value="C:membrane"/>
    <property type="evidence" value="ECO:0007669"/>
    <property type="project" value="UniProtKB-SubCell"/>
</dbReference>
<dbReference type="Proteomes" id="UP000324800">
    <property type="component" value="Unassembled WGS sequence"/>
</dbReference>
<dbReference type="InterPro" id="IPR009038">
    <property type="entry name" value="GOLD_dom"/>
</dbReference>